<feature type="region of interest" description="Disordered" evidence="1">
    <location>
        <begin position="49"/>
        <end position="75"/>
    </location>
</feature>
<feature type="compositionally biased region" description="Basic residues" evidence="1">
    <location>
        <begin position="161"/>
        <end position="170"/>
    </location>
</feature>
<feature type="compositionally biased region" description="Basic and acidic residues" evidence="1">
    <location>
        <begin position="109"/>
        <end position="119"/>
    </location>
</feature>
<feature type="non-terminal residue" evidence="2">
    <location>
        <position position="276"/>
    </location>
</feature>
<gene>
    <name evidence="2" type="ORF">AVDCRST_MAG13-2585</name>
</gene>
<feature type="compositionally biased region" description="Low complexity" evidence="1">
    <location>
        <begin position="177"/>
        <end position="187"/>
    </location>
</feature>
<sequence>EHQHHPRPRPQRPLAPLGARAHRGAHAAPLVGRAAADARAAARVAVPAAPLPGSAAPPRVAAAPGGEGAARLGHRRGDVRLRAGVHAARLPLRAVRQRHRADPKHARRRLPDAPAHHGELQAGDLPPRPRPPSAGLAGRAGRGASLPGAGELAEPGERQQARRAAHRLRHGGGGDGLPRLGPAGGHPEAPRHRRLRRALAPGVRRHDAAAERARPLRGPDRQPHDGGDGADRDRPVLRRRRQRGAVRGELPPAHQGAAGVRRGPRGDQAQAGRGPR</sequence>
<feature type="compositionally biased region" description="Low complexity" evidence="1">
    <location>
        <begin position="133"/>
        <end position="150"/>
    </location>
</feature>
<reference evidence="2" key="1">
    <citation type="submission" date="2020-02" db="EMBL/GenBank/DDBJ databases">
        <authorList>
            <person name="Meier V. D."/>
        </authorList>
    </citation>
    <scope>NUCLEOTIDE SEQUENCE</scope>
    <source>
        <strain evidence="2">AVDCRST_MAG13</strain>
    </source>
</reference>
<proteinExistence type="predicted"/>
<feature type="region of interest" description="Disordered" evidence="1">
    <location>
        <begin position="96"/>
        <end position="276"/>
    </location>
</feature>
<feature type="non-terminal residue" evidence="2">
    <location>
        <position position="1"/>
    </location>
</feature>
<name>A0A6J4SW77_9ACTN</name>
<protein>
    <submittedName>
        <fullName evidence="2">ABC exporter permease subunit of DevC family</fullName>
    </submittedName>
</protein>
<dbReference type="AlphaFoldDB" id="A0A6J4SW77"/>
<evidence type="ECO:0000313" key="2">
    <source>
        <dbReference type="EMBL" id="CAA9506950.1"/>
    </source>
</evidence>
<dbReference type="EMBL" id="CADCVO010000411">
    <property type="protein sequence ID" value="CAA9506950.1"/>
    <property type="molecule type" value="Genomic_DNA"/>
</dbReference>
<evidence type="ECO:0000256" key="1">
    <source>
        <dbReference type="SAM" id="MobiDB-lite"/>
    </source>
</evidence>
<feature type="compositionally biased region" description="Basic residues" evidence="1">
    <location>
        <begin position="1"/>
        <end position="10"/>
    </location>
</feature>
<feature type="compositionally biased region" description="Basic and acidic residues" evidence="1">
    <location>
        <begin position="204"/>
        <end position="236"/>
    </location>
</feature>
<accession>A0A6J4SW77</accession>
<feature type="compositionally biased region" description="Basic residues" evidence="1">
    <location>
        <begin position="96"/>
        <end position="108"/>
    </location>
</feature>
<organism evidence="2">
    <name type="scientific">uncultured Solirubrobacteraceae bacterium</name>
    <dbReference type="NCBI Taxonomy" id="1162706"/>
    <lineage>
        <taxon>Bacteria</taxon>
        <taxon>Bacillati</taxon>
        <taxon>Actinomycetota</taxon>
        <taxon>Thermoleophilia</taxon>
        <taxon>Solirubrobacterales</taxon>
        <taxon>Solirubrobacteraceae</taxon>
        <taxon>environmental samples</taxon>
    </lineage>
</organism>
<feature type="region of interest" description="Disordered" evidence="1">
    <location>
        <begin position="1"/>
        <end position="30"/>
    </location>
</feature>
<feature type="compositionally biased region" description="Low complexity" evidence="1">
    <location>
        <begin position="49"/>
        <end position="64"/>
    </location>
</feature>